<accession>A0A328FF07</accession>
<dbReference type="EMBL" id="QLNI01000015">
    <property type="protein sequence ID" value="RAM02390.1"/>
    <property type="molecule type" value="Genomic_DNA"/>
</dbReference>
<evidence type="ECO:0000313" key="4">
    <source>
        <dbReference type="Proteomes" id="UP000293902"/>
    </source>
</evidence>
<name>A0A328FF07_9BACT</name>
<dbReference type="RefSeq" id="WP_111955803.1">
    <property type="nucleotide sequence ID" value="NZ_CP036313.1"/>
</dbReference>
<organism evidence="2 3">
    <name type="scientific">Desulfobacter hydrogenophilus</name>
    <dbReference type="NCBI Taxonomy" id="2291"/>
    <lineage>
        <taxon>Bacteria</taxon>
        <taxon>Pseudomonadati</taxon>
        <taxon>Thermodesulfobacteriota</taxon>
        <taxon>Desulfobacteria</taxon>
        <taxon>Desulfobacterales</taxon>
        <taxon>Desulfobacteraceae</taxon>
        <taxon>Desulfobacter</taxon>
    </lineage>
</organism>
<reference evidence="2 3" key="1">
    <citation type="submission" date="2018-06" db="EMBL/GenBank/DDBJ databases">
        <title>Complete Genome Sequence of Desulfobacter hydrogenophilus (DSM3380).</title>
        <authorList>
            <person name="Marietou A."/>
            <person name="Schreiber L."/>
            <person name="Marshall I."/>
            <person name="Jorgensen B."/>
        </authorList>
    </citation>
    <scope>NUCLEOTIDE SEQUENCE [LARGE SCALE GENOMIC DNA]</scope>
    <source>
        <strain evidence="2 3">DSM 3380</strain>
    </source>
</reference>
<dbReference type="AlphaFoldDB" id="A0A328FF07"/>
<dbReference type="OrthoDB" id="5432773at2"/>
<dbReference type="EMBL" id="CP036313">
    <property type="protein sequence ID" value="QBH13189.1"/>
    <property type="molecule type" value="Genomic_DNA"/>
</dbReference>
<dbReference type="Proteomes" id="UP000293902">
    <property type="component" value="Chromosome"/>
</dbReference>
<gene>
    <name evidence="2" type="ORF">DO021_08890</name>
    <name evidence="1" type="ORF">EYB58_09810</name>
</gene>
<evidence type="ECO:0000313" key="1">
    <source>
        <dbReference type="EMBL" id="QBH13189.1"/>
    </source>
</evidence>
<protein>
    <submittedName>
        <fullName evidence="2">Uncharacterized protein</fullName>
    </submittedName>
</protein>
<evidence type="ECO:0000313" key="2">
    <source>
        <dbReference type="EMBL" id="RAM02390.1"/>
    </source>
</evidence>
<sequence length="211" mass="22440">MKIACPKCGSNANLPDDKIPKDKDFSFKCPQCAASVSVKASAGNPGGGGFEQNTAGMVPDIPKFQTGGSKQALVCIAPSLGRNRILAGLKNAGLKVHVSETPAQALKYLEYSVYPLVVIDDAFDTDKVIATYINNMDIFLRRKICLVLLGPGLETGDAVTALDLSANYVIKSQDLEQEDASLVNNVLAVALSEHEQMYAVFNDSMKAVGKA</sequence>
<reference evidence="1 4" key="2">
    <citation type="submission" date="2019-02" db="EMBL/GenBank/DDBJ databases">
        <title>Complete genome sequence of Desulfobacter hydrogenophilus AcRS1.</title>
        <authorList>
            <person name="Marietou A."/>
            <person name="Lund M.B."/>
            <person name="Marshall I.P.G."/>
            <person name="Schreiber L."/>
            <person name="Jorgensen B."/>
        </authorList>
    </citation>
    <scope>NUCLEOTIDE SEQUENCE [LARGE SCALE GENOMIC DNA]</scope>
    <source>
        <strain evidence="1 4">AcRS1</strain>
    </source>
</reference>
<keyword evidence="4" id="KW-1185">Reference proteome</keyword>
<evidence type="ECO:0000313" key="3">
    <source>
        <dbReference type="Proteomes" id="UP000248798"/>
    </source>
</evidence>
<dbReference type="Proteomes" id="UP000248798">
    <property type="component" value="Unassembled WGS sequence"/>
</dbReference>
<proteinExistence type="predicted"/>